<dbReference type="AlphaFoldDB" id="A0A2R4MHJ6"/>
<dbReference type="InterPro" id="IPR039437">
    <property type="entry name" value="FrzH/put_lumazine-bd"/>
</dbReference>
<sequence>MTRTDQLFEAIQTYLDAIYFCDVEKLDAVFHPASTLFDADNGEIFVDPIKSFRADVASRPSPASFNQKRHDEIITIDWLSPLSAVVKLRLHSRTSIFVDHLNFVWDEQKGWQIVAKIWHLEGTCELETIAA</sequence>
<evidence type="ECO:0000313" key="2">
    <source>
        <dbReference type="Proteomes" id="UP000258927"/>
    </source>
</evidence>
<reference evidence="1 2" key="1">
    <citation type="submission" date="2017-05" db="EMBL/GenBank/DDBJ databases">
        <title>Genome Analysis of Maritalea myrionectae HL2708#5.</title>
        <authorList>
            <consortium name="Cotde Inc.-PKNU"/>
            <person name="Jang D."/>
            <person name="Oh H.-M."/>
        </authorList>
    </citation>
    <scope>NUCLEOTIDE SEQUENCE [LARGE SCALE GENOMIC DNA]</scope>
    <source>
        <strain evidence="1 2">HL2708#5</strain>
    </source>
</reference>
<protein>
    <submittedName>
        <fullName evidence="1">2-hydroxymuconate tautomerase</fullName>
    </submittedName>
</protein>
<name>A0A2R4MHJ6_9HYPH</name>
<gene>
    <name evidence="1" type="ORF">MXMO3_02864</name>
</gene>
<dbReference type="EMBL" id="CP021330">
    <property type="protein sequence ID" value="AVX05374.1"/>
    <property type="molecule type" value="Genomic_DNA"/>
</dbReference>
<proteinExistence type="predicted"/>
<dbReference type="Proteomes" id="UP000258927">
    <property type="component" value="Chromosome"/>
</dbReference>
<keyword evidence="2" id="KW-1185">Reference proteome</keyword>
<dbReference type="InterPro" id="IPR032710">
    <property type="entry name" value="NTF2-like_dom_sf"/>
</dbReference>
<accession>A0A2R4MHJ6</accession>
<evidence type="ECO:0000313" key="1">
    <source>
        <dbReference type="EMBL" id="AVX05374.1"/>
    </source>
</evidence>
<dbReference type="STRING" id="1122213.GCA_000423365_00498"/>
<dbReference type="KEGG" id="mmyr:MXMO3_02864"/>
<dbReference type="RefSeq" id="WP_117396289.1">
    <property type="nucleotide sequence ID" value="NZ_CP021330.1"/>
</dbReference>
<dbReference type="Gene3D" id="3.10.450.50">
    <property type="match status" value="1"/>
</dbReference>
<dbReference type="SUPFAM" id="SSF54427">
    <property type="entry name" value="NTF2-like"/>
    <property type="match status" value="1"/>
</dbReference>
<organism evidence="1 2">
    <name type="scientific">Maritalea myrionectae</name>
    <dbReference type="NCBI Taxonomy" id="454601"/>
    <lineage>
        <taxon>Bacteria</taxon>
        <taxon>Pseudomonadati</taxon>
        <taxon>Pseudomonadota</taxon>
        <taxon>Alphaproteobacteria</taxon>
        <taxon>Hyphomicrobiales</taxon>
        <taxon>Devosiaceae</taxon>
        <taxon>Maritalea</taxon>
    </lineage>
</organism>
<dbReference type="Pfam" id="PF12893">
    <property type="entry name" value="Lumazine_bd_2"/>
    <property type="match status" value="1"/>
</dbReference>